<dbReference type="SMART" id="SM00823">
    <property type="entry name" value="PKS_PP"/>
    <property type="match status" value="1"/>
</dbReference>
<evidence type="ECO:0000256" key="1">
    <source>
        <dbReference type="ARBA" id="ARBA00022450"/>
    </source>
</evidence>
<feature type="non-terminal residue" evidence="5">
    <location>
        <position position="469"/>
    </location>
</feature>
<dbReference type="Proteomes" id="UP001165090">
    <property type="component" value="Unassembled WGS sequence"/>
</dbReference>
<dbReference type="Pfam" id="PF00550">
    <property type="entry name" value="PP-binding"/>
    <property type="match status" value="1"/>
</dbReference>
<feature type="compositionally biased region" description="Acidic residues" evidence="3">
    <location>
        <begin position="430"/>
        <end position="441"/>
    </location>
</feature>
<name>A0ABQ5S0K3_9CHLO</name>
<dbReference type="EMBL" id="BSDZ01000015">
    <property type="protein sequence ID" value="GLI63376.1"/>
    <property type="molecule type" value="Genomic_DNA"/>
</dbReference>
<dbReference type="InterPro" id="IPR020806">
    <property type="entry name" value="PKS_PP-bd"/>
</dbReference>
<comment type="caution">
    <text evidence="5">The sequence shown here is derived from an EMBL/GenBank/DDBJ whole genome shotgun (WGS) entry which is preliminary data.</text>
</comment>
<dbReference type="InterPro" id="IPR009081">
    <property type="entry name" value="PP-bd_ACP"/>
</dbReference>
<dbReference type="SUPFAM" id="SSF47336">
    <property type="entry name" value="ACP-like"/>
    <property type="match status" value="1"/>
</dbReference>
<reference evidence="5 6" key="1">
    <citation type="journal article" date="2023" name="IScience">
        <title>Expanded male sex-determining region conserved during the evolution of homothallism in the green alga Volvox.</title>
        <authorList>
            <person name="Yamamoto K."/>
            <person name="Matsuzaki R."/>
            <person name="Mahakham W."/>
            <person name="Heman W."/>
            <person name="Sekimoto H."/>
            <person name="Kawachi M."/>
            <person name="Minakuchi Y."/>
            <person name="Toyoda A."/>
            <person name="Nozaki H."/>
        </authorList>
    </citation>
    <scope>NUCLEOTIDE SEQUENCE [LARGE SCALE GENOMIC DNA]</scope>
    <source>
        <strain evidence="5 6">NIES-4468</strain>
    </source>
</reference>
<protein>
    <recommendedName>
        <fullName evidence="4">Carrier domain-containing protein</fullName>
    </recommendedName>
</protein>
<keyword evidence="2" id="KW-0597">Phosphoprotein</keyword>
<dbReference type="InterPro" id="IPR036736">
    <property type="entry name" value="ACP-like_sf"/>
</dbReference>
<feature type="non-terminal residue" evidence="5">
    <location>
        <position position="1"/>
    </location>
</feature>
<proteinExistence type="predicted"/>
<evidence type="ECO:0000313" key="5">
    <source>
        <dbReference type="EMBL" id="GLI63376.1"/>
    </source>
</evidence>
<evidence type="ECO:0000313" key="6">
    <source>
        <dbReference type="Proteomes" id="UP001165090"/>
    </source>
</evidence>
<keyword evidence="6" id="KW-1185">Reference proteome</keyword>
<organism evidence="5 6">
    <name type="scientific">Volvox africanus</name>
    <dbReference type="NCBI Taxonomy" id="51714"/>
    <lineage>
        <taxon>Eukaryota</taxon>
        <taxon>Viridiplantae</taxon>
        <taxon>Chlorophyta</taxon>
        <taxon>core chlorophytes</taxon>
        <taxon>Chlorophyceae</taxon>
        <taxon>CS clade</taxon>
        <taxon>Chlamydomonadales</taxon>
        <taxon>Volvocaceae</taxon>
        <taxon>Volvox</taxon>
    </lineage>
</organism>
<evidence type="ECO:0000256" key="3">
    <source>
        <dbReference type="SAM" id="MobiDB-lite"/>
    </source>
</evidence>
<feature type="region of interest" description="Disordered" evidence="3">
    <location>
        <begin position="424"/>
        <end position="469"/>
    </location>
</feature>
<evidence type="ECO:0000259" key="4">
    <source>
        <dbReference type="PROSITE" id="PS50075"/>
    </source>
</evidence>
<dbReference type="Gene3D" id="1.10.1200.10">
    <property type="entry name" value="ACP-like"/>
    <property type="match status" value="1"/>
</dbReference>
<feature type="compositionally biased region" description="Acidic residues" evidence="3">
    <location>
        <begin position="455"/>
        <end position="469"/>
    </location>
</feature>
<evidence type="ECO:0000256" key="2">
    <source>
        <dbReference type="ARBA" id="ARBA00022553"/>
    </source>
</evidence>
<feature type="domain" description="Carrier" evidence="4">
    <location>
        <begin position="344"/>
        <end position="421"/>
    </location>
</feature>
<sequence>SVERPANSGRGRPPLLLTNVAVLSAAAAAVRLLLSASAESAGEGFVLQDVVMSSPQPLPRRIIAARHPPIPELKITLSSGGGNASMLLRIFVDDTEQLLARVAAATTMDVDATATVKPDDVDSGICTTATDREQGKAHLVALSHALQVSSASRLPRLPTLAAPPPPSATCTADCDLASDGQPLESRALESALQAATLSVAAAVTAPWYLARIHAVHIAAGGTARSSHRKSSRGAWIALEGGPAISAIHPEGTTLASPSLPTSPSIHIRSAAIRPTAASGSAGPPTPQVRLSGAVLVSINAAAPDVARAVAAATTADATAADINADAYAAADTASAVDPALLAMSPEERQLHLAGRIMLEVRSLVGRPVHPAEPLIAAGLDSRAGMELRRGLSEALGMALPVTLLYDHQSVDEIVGYIEGQLDRITGDGQQQDDEYSDDEDLSREASADQEAASADGDEEEEVEIGEEPE</sequence>
<accession>A0ABQ5S0K3</accession>
<dbReference type="PROSITE" id="PS50075">
    <property type="entry name" value="CARRIER"/>
    <property type="match status" value="1"/>
</dbReference>
<keyword evidence="1" id="KW-0596">Phosphopantetheine</keyword>
<gene>
    <name evidence="5" type="ORF">VaNZ11_006233</name>
</gene>